<dbReference type="EMBL" id="CATQJA010002035">
    <property type="protein sequence ID" value="CAJ0569465.1"/>
    <property type="molecule type" value="Genomic_DNA"/>
</dbReference>
<evidence type="ECO:0000313" key="3">
    <source>
        <dbReference type="Proteomes" id="UP001177023"/>
    </source>
</evidence>
<dbReference type="AlphaFoldDB" id="A0AA36CI45"/>
<organism evidence="2 3">
    <name type="scientific">Mesorhabditis spiculigera</name>
    <dbReference type="NCBI Taxonomy" id="96644"/>
    <lineage>
        <taxon>Eukaryota</taxon>
        <taxon>Metazoa</taxon>
        <taxon>Ecdysozoa</taxon>
        <taxon>Nematoda</taxon>
        <taxon>Chromadorea</taxon>
        <taxon>Rhabditida</taxon>
        <taxon>Rhabditina</taxon>
        <taxon>Rhabditomorpha</taxon>
        <taxon>Rhabditoidea</taxon>
        <taxon>Rhabditidae</taxon>
        <taxon>Mesorhabditinae</taxon>
        <taxon>Mesorhabditis</taxon>
    </lineage>
</organism>
<comment type="caution">
    <text evidence="2">The sequence shown here is derived from an EMBL/GenBank/DDBJ whole genome shotgun (WGS) entry which is preliminary data.</text>
</comment>
<gene>
    <name evidence="2" type="ORF">MSPICULIGERA_LOCUS7945</name>
</gene>
<protein>
    <submittedName>
        <fullName evidence="2">Uncharacterized protein</fullName>
    </submittedName>
</protein>
<sequence length="98" mass="10284">MAGMLHLCALAACILGALSLPPIVPNSDKLCVDGQRVATPCVCCKKDCWFTVATLAAEELGHIPGTGGDDEAVNTLKLIRECILSECALECARPAPFQ</sequence>
<dbReference type="Proteomes" id="UP001177023">
    <property type="component" value="Unassembled WGS sequence"/>
</dbReference>
<feature type="chain" id="PRO_5041313747" evidence="1">
    <location>
        <begin position="20"/>
        <end position="98"/>
    </location>
</feature>
<name>A0AA36CI45_9BILA</name>
<keyword evidence="3" id="KW-1185">Reference proteome</keyword>
<reference evidence="2" key="1">
    <citation type="submission" date="2023-06" db="EMBL/GenBank/DDBJ databases">
        <authorList>
            <person name="Delattre M."/>
        </authorList>
    </citation>
    <scope>NUCLEOTIDE SEQUENCE</scope>
    <source>
        <strain evidence="2">AF72</strain>
    </source>
</reference>
<accession>A0AA36CI45</accession>
<evidence type="ECO:0000256" key="1">
    <source>
        <dbReference type="SAM" id="SignalP"/>
    </source>
</evidence>
<feature type="non-terminal residue" evidence="2">
    <location>
        <position position="1"/>
    </location>
</feature>
<proteinExistence type="predicted"/>
<keyword evidence="1" id="KW-0732">Signal</keyword>
<evidence type="ECO:0000313" key="2">
    <source>
        <dbReference type="EMBL" id="CAJ0569465.1"/>
    </source>
</evidence>
<feature type="signal peptide" evidence="1">
    <location>
        <begin position="1"/>
        <end position="19"/>
    </location>
</feature>